<name>A0A0R1M0C1_9LACO</name>
<dbReference type="AlphaFoldDB" id="A0A0R1M0C1"/>
<protein>
    <recommendedName>
        <fullName evidence="5">VWA-like domain-containing protein</fullName>
    </recommendedName>
</protein>
<evidence type="ECO:0000313" key="4">
    <source>
        <dbReference type="Proteomes" id="UP000051160"/>
    </source>
</evidence>
<dbReference type="PATRIC" id="fig|1423776.4.peg.1004"/>
<dbReference type="STRING" id="1423776.FD04_GL000995"/>
<organism evidence="3 4">
    <name type="scientific">Secundilactobacillus odoratitofui DSM 19909 = JCM 15043</name>
    <dbReference type="NCBI Taxonomy" id="1423776"/>
    <lineage>
        <taxon>Bacteria</taxon>
        <taxon>Bacillati</taxon>
        <taxon>Bacillota</taxon>
        <taxon>Bacilli</taxon>
        <taxon>Lactobacillales</taxon>
        <taxon>Lactobacillaceae</taxon>
        <taxon>Secundilactobacillus</taxon>
    </lineage>
</organism>
<dbReference type="OrthoDB" id="9809307at2"/>
<feature type="domain" description="Putative metallopeptidase" evidence="2">
    <location>
        <begin position="35"/>
        <end position="267"/>
    </location>
</feature>
<sequence length="417" mass="46706">MTTLTQMLIELKQTSNSTSAATTMQRLFQSLAQRLLTSQRFYGELFLRLPKQLDVTQAAAIAIDTKPQLCLNINPQQLAVSIQTDDQLLALVTHVIGHLAWQHPARYESKGNQRLVQVATDIVVNAELPQLFPEAITRQRVNFNLGLHLPAGLSSTEYLSRLAVALKTDKNGETKAKLQRLISSSPESHGGWHGLTDTARNELSTALASAWHQTPRGQRGTVPVQLQRLLNEQPTQLSFDWRQLVMLGLNGPLKRTQPAFNRFNRRQPYRLELPGQTHVTTRQLYVFVDESGSMTDTEVAQLLNQLQQLLKRYQESIIVIPFDATVHTDQRQRIHTGAQLNLNRAAGGGTAYQPIFDWLAEQRLQDQQAVVLILTDGHGESNRINNHGFTNVIWGLITSPAELSVTQPIGKVTTVYL</sequence>
<dbReference type="RefSeq" id="WP_056947826.1">
    <property type="nucleotide sequence ID" value="NZ_AZEE01000028.1"/>
</dbReference>
<dbReference type="Pfam" id="PF09967">
    <property type="entry name" value="DUF2201"/>
    <property type="match status" value="1"/>
</dbReference>
<dbReference type="Gene3D" id="3.40.50.410">
    <property type="entry name" value="von Willebrand factor, type A domain"/>
    <property type="match status" value="1"/>
</dbReference>
<evidence type="ECO:0000259" key="2">
    <source>
        <dbReference type="Pfam" id="PF13203"/>
    </source>
</evidence>
<dbReference type="PANTHER" id="PTHR38730:SF1">
    <property type="entry name" value="SLL7028 PROTEIN"/>
    <property type="match status" value="1"/>
</dbReference>
<evidence type="ECO:0000313" key="3">
    <source>
        <dbReference type="EMBL" id="KRK98018.1"/>
    </source>
</evidence>
<dbReference type="EMBL" id="AZEE01000028">
    <property type="protein sequence ID" value="KRK98018.1"/>
    <property type="molecule type" value="Genomic_DNA"/>
</dbReference>
<evidence type="ECO:0008006" key="5">
    <source>
        <dbReference type="Google" id="ProtNLM"/>
    </source>
</evidence>
<dbReference type="InterPro" id="IPR018698">
    <property type="entry name" value="VWA-like_dom"/>
</dbReference>
<comment type="caution">
    <text evidence="3">The sequence shown here is derived from an EMBL/GenBank/DDBJ whole genome shotgun (WGS) entry which is preliminary data.</text>
</comment>
<evidence type="ECO:0000259" key="1">
    <source>
        <dbReference type="Pfam" id="PF09967"/>
    </source>
</evidence>
<dbReference type="InterPro" id="IPR025154">
    <property type="entry name" value="Put_metallopeptidase_dom"/>
</dbReference>
<dbReference type="Proteomes" id="UP000051160">
    <property type="component" value="Unassembled WGS sequence"/>
</dbReference>
<dbReference type="InterPro" id="IPR036465">
    <property type="entry name" value="vWFA_dom_sf"/>
</dbReference>
<dbReference type="PANTHER" id="PTHR38730">
    <property type="entry name" value="SLL7028 PROTEIN"/>
    <property type="match status" value="1"/>
</dbReference>
<accession>A0A0R1M0C1</accession>
<dbReference type="Pfam" id="PF13203">
    <property type="entry name" value="DUF2201_N"/>
    <property type="match status" value="1"/>
</dbReference>
<dbReference type="SUPFAM" id="SSF53300">
    <property type="entry name" value="vWA-like"/>
    <property type="match status" value="1"/>
</dbReference>
<keyword evidence="4" id="KW-1185">Reference proteome</keyword>
<feature type="domain" description="VWA-like" evidence="1">
    <location>
        <begin position="285"/>
        <end position="414"/>
    </location>
</feature>
<gene>
    <name evidence="3" type="ORF">FD04_GL000995</name>
</gene>
<reference evidence="3 4" key="1">
    <citation type="journal article" date="2015" name="Genome Announc.">
        <title>Expanding the biotechnology potential of lactobacilli through comparative genomics of 213 strains and associated genera.</title>
        <authorList>
            <person name="Sun Z."/>
            <person name="Harris H.M."/>
            <person name="McCann A."/>
            <person name="Guo C."/>
            <person name="Argimon S."/>
            <person name="Zhang W."/>
            <person name="Yang X."/>
            <person name="Jeffery I.B."/>
            <person name="Cooney J.C."/>
            <person name="Kagawa T.F."/>
            <person name="Liu W."/>
            <person name="Song Y."/>
            <person name="Salvetti E."/>
            <person name="Wrobel A."/>
            <person name="Rasinkangas P."/>
            <person name="Parkhill J."/>
            <person name="Rea M.C."/>
            <person name="O'Sullivan O."/>
            <person name="Ritari J."/>
            <person name="Douillard F.P."/>
            <person name="Paul Ross R."/>
            <person name="Yang R."/>
            <person name="Briner A.E."/>
            <person name="Felis G.E."/>
            <person name="de Vos W.M."/>
            <person name="Barrangou R."/>
            <person name="Klaenhammer T.R."/>
            <person name="Caufield P.W."/>
            <person name="Cui Y."/>
            <person name="Zhang H."/>
            <person name="O'Toole P.W."/>
        </authorList>
    </citation>
    <scope>NUCLEOTIDE SEQUENCE [LARGE SCALE GENOMIC DNA]</scope>
    <source>
        <strain evidence="3 4">DSM 19909</strain>
    </source>
</reference>
<proteinExistence type="predicted"/>